<evidence type="ECO:0000313" key="2">
    <source>
        <dbReference type="Proteomes" id="UP000236161"/>
    </source>
</evidence>
<organism evidence="1 2">
    <name type="scientific">Apostasia shenzhenica</name>
    <dbReference type="NCBI Taxonomy" id="1088818"/>
    <lineage>
        <taxon>Eukaryota</taxon>
        <taxon>Viridiplantae</taxon>
        <taxon>Streptophyta</taxon>
        <taxon>Embryophyta</taxon>
        <taxon>Tracheophyta</taxon>
        <taxon>Spermatophyta</taxon>
        <taxon>Magnoliopsida</taxon>
        <taxon>Liliopsida</taxon>
        <taxon>Asparagales</taxon>
        <taxon>Orchidaceae</taxon>
        <taxon>Apostasioideae</taxon>
        <taxon>Apostasia</taxon>
    </lineage>
</organism>
<dbReference type="AlphaFoldDB" id="A0A2I0B4U9"/>
<keyword evidence="2" id="KW-1185">Reference proteome</keyword>
<evidence type="ECO:0000313" key="1">
    <source>
        <dbReference type="EMBL" id="PKA62809.1"/>
    </source>
</evidence>
<gene>
    <name evidence="1" type="ORF">AXF42_Ash019392</name>
</gene>
<dbReference type="Proteomes" id="UP000236161">
    <property type="component" value="Unassembled WGS sequence"/>
</dbReference>
<protein>
    <submittedName>
        <fullName evidence="1">Uncharacterized protein</fullName>
    </submittedName>
</protein>
<reference evidence="1 2" key="1">
    <citation type="journal article" date="2017" name="Nature">
        <title>The Apostasia genome and the evolution of orchids.</title>
        <authorList>
            <person name="Zhang G.Q."/>
            <person name="Liu K.W."/>
            <person name="Li Z."/>
            <person name="Lohaus R."/>
            <person name="Hsiao Y.Y."/>
            <person name="Niu S.C."/>
            <person name="Wang J.Y."/>
            <person name="Lin Y.C."/>
            <person name="Xu Q."/>
            <person name="Chen L.J."/>
            <person name="Yoshida K."/>
            <person name="Fujiwara S."/>
            <person name="Wang Z.W."/>
            <person name="Zhang Y.Q."/>
            <person name="Mitsuda N."/>
            <person name="Wang M."/>
            <person name="Liu G.H."/>
            <person name="Pecoraro L."/>
            <person name="Huang H.X."/>
            <person name="Xiao X.J."/>
            <person name="Lin M."/>
            <person name="Wu X.Y."/>
            <person name="Wu W.L."/>
            <person name="Chen Y.Y."/>
            <person name="Chang S.B."/>
            <person name="Sakamoto S."/>
            <person name="Ohme-Takagi M."/>
            <person name="Yagi M."/>
            <person name="Zeng S.J."/>
            <person name="Shen C.Y."/>
            <person name="Yeh C.M."/>
            <person name="Luo Y.B."/>
            <person name="Tsai W.C."/>
            <person name="Van de Peer Y."/>
            <person name="Liu Z.J."/>
        </authorList>
    </citation>
    <scope>NUCLEOTIDE SEQUENCE [LARGE SCALE GENOMIC DNA]</scope>
    <source>
        <strain evidence="2">cv. Shenzhen</strain>
        <tissue evidence="1">Stem</tissue>
    </source>
</reference>
<sequence>MGRQAESQVAYNLLLQALMIHDILNEQKVLILEILIFTGIRGSGRFFLDVHQRKDLEDYIRRWPKDP</sequence>
<proteinExistence type="predicted"/>
<name>A0A2I0B4U9_9ASPA</name>
<dbReference type="EMBL" id="KZ451913">
    <property type="protein sequence ID" value="PKA62809.1"/>
    <property type="molecule type" value="Genomic_DNA"/>
</dbReference>
<accession>A0A2I0B4U9</accession>